<dbReference type="Pfam" id="PF07885">
    <property type="entry name" value="Ion_trans_2"/>
    <property type="match status" value="1"/>
</dbReference>
<dbReference type="AlphaFoldDB" id="A0A0C2SAH7"/>
<feature type="transmembrane region" description="Helical" evidence="1">
    <location>
        <begin position="5"/>
        <end position="23"/>
    </location>
</feature>
<organism evidence="3 4">
    <name type="scientific">Jeotgalibacillus campisalis</name>
    <dbReference type="NCBI Taxonomy" id="220754"/>
    <lineage>
        <taxon>Bacteria</taxon>
        <taxon>Bacillati</taxon>
        <taxon>Bacillota</taxon>
        <taxon>Bacilli</taxon>
        <taxon>Bacillales</taxon>
        <taxon>Caryophanaceae</taxon>
        <taxon>Jeotgalibacillus</taxon>
    </lineage>
</organism>
<dbReference type="Proteomes" id="UP000031972">
    <property type="component" value="Unassembled WGS sequence"/>
</dbReference>
<evidence type="ECO:0000313" key="4">
    <source>
        <dbReference type="Proteomes" id="UP000031972"/>
    </source>
</evidence>
<accession>A0A0C2SAH7</accession>
<dbReference type="SUPFAM" id="SSF81324">
    <property type="entry name" value="Voltage-gated potassium channels"/>
    <property type="match status" value="1"/>
</dbReference>
<keyword evidence="1" id="KW-0812">Transmembrane</keyword>
<evidence type="ECO:0000259" key="2">
    <source>
        <dbReference type="Pfam" id="PF07885"/>
    </source>
</evidence>
<keyword evidence="4" id="KW-1185">Reference proteome</keyword>
<feature type="domain" description="Potassium channel" evidence="2">
    <location>
        <begin position="45"/>
        <end position="123"/>
    </location>
</feature>
<feature type="transmembrane region" description="Helical" evidence="1">
    <location>
        <begin position="79"/>
        <end position="96"/>
    </location>
</feature>
<reference evidence="3 4" key="1">
    <citation type="submission" date="2015-01" db="EMBL/GenBank/DDBJ databases">
        <title>Jeotgalibacillus campisalis genome sequencing.</title>
        <authorList>
            <person name="Goh K.M."/>
            <person name="Chan K.-G."/>
            <person name="Yaakop A.S."/>
            <person name="Ee R."/>
            <person name="Gan H.M."/>
            <person name="Chan C.S."/>
        </authorList>
    </citation>
    <scope>NUCLEOTIDE SEQUENCE [LARGE SCALE GENOMIC DNA]</scope>
    <source>
        <strain evidence="3 4">SF-57</strain>
    </source>
</reference>
<sequence>MASTLLIGITIVYLLITLYYFFTNKSFTHSYFSPVLFYKLFFVLLSLTVGFGLLYYLLSINEQILSINDPNGDPVERTFANYLYFSGVTILAVGYGDMVPVGAARFFSLIQASLGLLLPTAYFMKALSSSKDEEDKS</sequence>
<dbReference type="Gene3D" id="1.10.287.70">
    <property type="match status" value="1"/>
</dbReference>
<evidence type="ECO:0000256" key="1">
    <source>
        <dbReference type="SAM" id="Phobius"/>
    </source>
</evidence>
<dbReference type="PATRIC" id="fig|220754.4.peg.855"/>
<keyword evidence="1" id="KW-0472">Membrane</keyword>
<dbReference type="RefSeq" id="WP_041055210.1">
    <property type="nucleotide sequence ID" value="NZ_JXRR01000008.1"/>
</dbReference>
<protein>
    <submittedName>
        <fullName evidence="3">Metal transporter</fullName>
    </submittedName>
</protein>
<gene>
    <name evidence="3" type="ORF">KR50_08350</name>
</gene>
<keyword evidence="1" id="KW-1133">Transmembrane helix</keyword>
<feature type="transmembrane region" description="Helical" evidence="1">
    <location>
        <begin position="102"/>
        <end position="124"/>
    </location>
</feature>
<dbReference type="OrthoDB" id="9813518at2"/>
<name>A0A0C2SAH7_9BACL</name>
<dbReference type="EMBL" id="JXRR01000008">
    <property type="protein sequence ID" value="KIL50954.1"/>
    <property type="molecule type" value="Genomic_DNA"/>
</dbReference>
<proteinExistence type="predicted"/>
<comment type="caution">
    <text evidence="3">The sequence shown here is derived from an EMBL/GenBank/DDBJ whole genome shotgun (WGS) entry which is preliminary data.</text>
</comment>
<dbReference type="InterPro" id="IPR013099">
    <property type="entry name" value="K_chnl_dom"/>
</dbReference>
<feature type="transmembrane region" description="Helical" evidence="1">
    <location>
        <begin position="35"/>
        <end position="58"/>
    </location>
</feature>
<evidence type="ECO:0000313" key="3">
    <source>
        <dbReference type="EMBL" id="KIL50954.1"/>
    </source>
</evidence>